<feature type="domain" description="STAS" evidence="2">
    <location>
        <begin position="13"/>
        <end position="104"/>
    </location>
</feature>
<dbReference type="Pfam" id="PF01740">
    <property type="entry name" value="STAS"/>
    <property type="match status" value="1"/>
</dbReference>
<dbReference type="InterPro" id="IPR036513">
    <property type="entry name" value="STAS_dom_sf"/>
</dbReference>
<evidence type="ECO:0000313" key="3">
    <source>
        <dbReference type="EMBL" id="VAW86737.1"/>
    </source>
</evidence>
<dbReference type="GO" id="GO:0043856">
    <property type="term" value="F:anti-sigma factor antagonist activity"/>
    <property type="evidence" value="ECO:0007669"/>
    <property type="project" value="InterPro"/>
</dbReference>
<comment type="similarity">
    <text evidence="1">Belongs to the anti-sigma-factor antagonist family.</text>
</comment>
<evidence type="ECO:0000256" key="1">
    <source>
        <dbReference type="ARBA" id="ARBA00009013"/>
    </source>
</evidence>
<protein>
    <recommendedName>
        <fullName evidence="2">STAS domain-containing protein</fullName>
    </recommendedName>
</protein>
<dbReference type="InterPro" id="IPR003658">
    <property type="entry name" value="Anti-sigma_ant"/>
</dbReference>
<dbReference type="PANTHER" id="PTHR33495:SF2">
    <property type="entry name" value="ANTI-SIGMA FACTOR ANTAGONIST TM_1081-RELATED"/>
    <property type="match status" value="1"/>
</dbReference>
<evidence type="ECO:0000259" key="2">
    <source>
        <dbReference type="PROSITE" id="PS50801"/>
    </source>
</evidence>
<dbReference type="PANTHER" id="PTHR33495">
    <property type="entry name" value="ANTI-SIGMA FACTOR ANTAGONIST TM_1081-RELATED-RELATED"/>
    <property type="match status" value="1"/>
</dbReference>
<dbReference type="CDD" id="cd07043">
    <property type="entry name" value="STAS_anti-anti-sigma_factors"/>
    <property type="match status" value="1"/>
</dbReference>
<dbReference type="AlphaFoldDB" id="A0A3B0ZHE5"/>
<dbReference type="SUPFAM" id="SSF52091">
    <property type="entry name" value="SpoIIaa-like"/>
    <property type="match status" value="1"/>
</dbReference>
<organism evidence="3">
    <name type="scientific">hydrothermal vent metagenome</name>
    <dbReference type="NCBI Taxonomy" id="652676"/>
    <lineage>
        <taxon>unclassified sequences</taxon>
        <taxon>metagenomes</taxon>
        <taxon>ecological metagenomes</taxon>
    </lineage>
</organism>
<dbReference type="PROSITE" id="PS50801">
    <property type="entry name" value="STAS"/>
    <property type="match status" value="1"/>
</dbReference>
<gene>
    <name evidence="3" type="ORF">MNBD_GAMMA16-1338</name>
</gene>
<accession>A0A3B0ZHE5</accession>
<name>A0A3B0ZHE5_9ZZZZ</name>
<proteinExistence type="inferred from homology"/>
<dbReference type="InterPro" id="IPR002645">
    <property type="entry name" value="STAS_dom"/>
</dbReference>
<reference evidence="3" key="1">
    <citation type="submission" date="2018-06" db="EMBL/GenBank/DDBJ databases">
        <authorList>
            <person name="Zhirakovskaya E."/>
        </authorList>
    </citation>
    <scope>NUCLEOTIDE SEQUENCE</scope>
</reference>
<sequence length="112" mass="12145">MECNISTHGIYTVVSLKGEVDLYYSPKAREHILGCLKQKQNVLVDLSEVSYIDSSGVASLVEGYQEAKNSGIEFGLVGVSSAAMSVLQLARLDKVFPIHDSVESISIPVKKD</sequence>
<dbReference type="Gene3D" id="3.30.750.24">
    <property type="entry name" value="STAS domain"/>
    <property type="match status" value="1"/>
</dbReference>
<dbReference type="EMBL" id="UOFO01000098">
    <property type="protein sequence ID" value="VAW86737.1"/>
    <property type="molecule type" value="Genomic_DNA"/>
</dbReference>
<dbReference type="NCBIfam" id="TIGR00377">
    <property type="entry name" value="ant_ant_sig"/>
    <property type="match status" value="1"/>
</dbReference>